<keyword evidence="2" id="KW-1133">Transmembrane helix</keyword>
<evidence type="ECO:0000256" key="1">
    <source>
        <dbReference type="SAM" id="MobiDB-lite"/>
    </source>
</evidence>
<keyword evidence="2" id="KW-0472">Membrane</keyword>
<dbReference type="RefSeq" id="WP_191828520.1">
    <property type="nucleotide sequence ID" value="NZ_JACYHB010000005.1"/>
</dbReference>
<protein>
    <submittedName>
        <fullName evidence="4">Acyltransferase</fullName>
    </submittedName>
</protein>
<feature type="transmembrane region" description="Helical" evidence="2">
    <location>
        <begin position="146"/>
        <end position="166"/>
    </location>
</feature>
<keyword evidence="2" id="KW-0812">Transmembrane</keyword>
<dbReference type="GO" id="GO:0016747">
    <property type="term" value="F:acyltransferase activity, transferring groups other than amino-acyl groups"/>
    <property type="evidence" value="ECO:0007669"/>
    <property type="project" value="InterPro"/>
</dbReference>
<feature type="transmembrane region" description="Helical" evidence="2">
    <location>
        <begin position="21"/>
        <end position="38"/>
    </location>
</feature>
<accession>A0A927IZP8</accession>
<dbReference type="InterPro" id="IPR002656">
    <property type="entry name" value="Acyl_transf_3_dom"/>
</dbReference>
<dbReference type="InterPro" id="IPR050879">
    <property type="entry name" value="Acyltransferase_3"/>
</dbReference>
<reference evidence="4" key="2">
    <citation type="submission" date="2020-09" db="EMBL/GenBank/DDBJ databases">
        <authorList>
            <person name="Yu Y."/>
        </authorList>
    </citation>
    <scope>NUCLEOTIDE SEQUENCE</scope>
    <source>
        <strain evidence="4">KCTC 49039</strain>
    </source>
</reference>
<dbReference type="EMBL" id="JACYHB010000005">
    <property type="protein sequence ID" value="MBD8078924.1"/>
    <property type="molecule type" value="Genomic_DNA"/>
</dbReference>
<feature type="transmembrane region" description="Helical" evidence="2">
    <location>
        <begin position="318"/>
        <end position="342"/>
    </location>
</feature>
<keyword evidence="5" id="KW-1185">Reference proteome</keyword>
<feature type="domain" description="Acyltransferase 3" evidence="3">
    <location>
        <begin position="15"/>
        <end position="332"/>
    </location>
</feature>
<feature type="transmembrane region" description="Helical" evidence="2">
    <location>
        <begin position="292"/>
        <end position="312"/>
    </location>
</feature>
<evidence type="ECO:0000256" key="2">
    <source>
        <dbReference type="SAM" id="Phobius"/>
    </source>
</evidence>
<dbReference type="Proteomes" id="UP000610846">
    <property type="component" value="Unassembled WGS sequence"/>
</dbReference>
<reference evidence="4" key="1">
    <citation type="journal article" date="2018" name="Curr. Microbiol.">
        <title>Cellulosimicrobium arenosum sp. nov., Isolated from Marine Sediment Sand.</title>
        <authorList>
            <person name="Oh M."/>
            <person name="Kim J.H."/>
            <person name="Yoon J.H."/>
            <person name="Schumann P."/>
            <person name="Kim W."/>
        </authorList>
    </citation>
    <scope>NUCLEOTIDE SEQUENCE</scope>
    <source>
        <strain evidence="4">KCTC 49039</strain>
    </source>
</reference>
<keyword evidence="4" id="KW-0808">Transferase</keyword>
<dbReference type="PANTHER" id="PTHR23028:SF53">
    <property type="entry name" value="ACYL_TRANSF_3 DOMAIN-CONTAINING PROTEIN"/>
    <property type="match status" value="1"/>
</dbReference>
<gene>
    <name evidence="4" type="ORF">IF651_07625</name>
</gene>
<dbReference type="GO" id="GO:0009103">
    <property type="term" value="P:lipopolysaccharide biosynthetic process"/>
    <property type="evidence" value="ECO:0007669"/>
    <property type="project" value="TreeGrafter"/>
</dbReference>
<dbReference type="PANTHER" id="PTHR23028">
    <property type="entry name" value="ACETYLTRANSFERASE"/>
    <property type="match status" value="1"/>
</dbReference>
<proteinExistence type="predicted"/>
<evidence type="ECO:0000313" key="5">
    <source>
        <dbReference type="Proteomes" id="UP000610846"/>
    </source>
</evidence>
<feature type="transmembrane region" description="Helical" evidence="2">
    <location>
        <begin position="233"/>
        <end position="253"/>
    </location>
</feature>
<feature type="transmembrane region" description="Helical" evidence="2">
    <location>
        <begin position="259"/>
        <end position="280"/>
    </location>
</feature>
<keyword evidence="4" id="KW-0012">Acyltransferase</keyword>
<feature type="transmembrane region" description="Helical" evidence="2">
    <location>
        <begin position="91"/>
        <end position="112"/>
    </location>
</feature>
<evidence type="ECO:0000313" key="4">
    <source>
        <dbReference type="EMBL" id="MBD8078924.1"/>
    </source>
</evidence>
<sequence>MTVEAPPPSSRRLGGVDSLRGLAAFAVFACHIGGYWALGDPPKMLLNLLSNGTHGVDVFIVISGFCLGLPVLAAHRLLATRTFYGRRAWRILPPYYVALAIATALAVLPATWPLVVSRPADGTDIAVHAIGMQTWFPPTLGTINGSLWSVSLEIQLYLVFPLLVLVWRRWGNVALLGVALVLSVGWEVAGRLGDTPYLGDSHALPACLIQFVAGMVTADVVRRGRGPSTPVALSSLVVLLAGGVLVYTIGLSVPVQKVTWGAVGVAAVLVVSGPTGQVLGRTALEWFGARSFSFYLLHQPVLLLCGALVALVPGGWVVRFFVCGALCFALVTALAAIMYRFVEMPAHRQGRTRFPSRRSGVAPDGSVSAVSS</sequence>
<comment type="caution">
    <text evidence="4">The sequence shown here is derived from an EMBL/GenBank/DDBJ whole genome shotgun (WGS) entry which is preliminary data.</text>
</comment>
<name>A0A927IZP8_9MICO</name>
<dbReference type="Pfam" id="PF01757">
    <property type="entry name" value="Acyl_transf_3"/>
    <property type="match status" value="1"/>
</dbReference>
<dbReference type="GO" id="GO:0016020">
    <property type="term" value="C:membrane"/>
    <property type="evidence" value="ECO:0007669"/>
    <property type="project" value="TreeGrafter"/>
</dbReference>
<feature type="transmembrane region" description="Helical" evidence="2">
    <location>
        <begin position="58"/>
        <end position="79"/>
    </location>
</feature>
<dbReference type="AlphaFoldDB" id="A0A927IZP8"/>
<organism evidence="4 5">
    <name type="scientific">Cellulosimicrobium arenosum</name>
    <dbReference type="NCBI Taxonomy" id="2708133"/>
    <lineage>
        <taxon>Bacteria</taxon>
        <taxon>Bacillati</taxon>
        <taxon>Actinomycetota</taxon>
        <taxon>Actinomycetes</taxon>
        <taxon>Micrococcales</taxon>
        <taxon>Promicromonosporaceae</taxon>
        <taxon>Cellulosimicrobium</taxon>
    </lineage>
</organism>
<feature type="region of interest" description="Disordered" evidence="1">
    <location>
        <begin position="352"/>
        <end position="372"/>
    </location>
</feature>
<evidence type="ECO:0000259" key="3">
    <source>
        <dbReference type="Pfam" id="PF01757"/>
    </source>
</evidence>